<feature type="short sequence motif" description="GXSXG" evidence="5">
    <location>
        <begin position="84"/>
        <end position="88"/>
    </location>
</feature>
<comment type="function">
    <text evidence="6">Lipolytic acyl hydrolase (LAH).</text>
</comment>
<keyword evidence="3 6" id="KW-0443">Lipid metabolism</keyword>
<name>A0A0D9VUU9_9ORYZ</name>
<comment type="function">
    <text evidence="4">Possesses non-specific lipolytic acyl hydrolase (LAH) activity. Hydrolyzes phospholipids as well as galactolipids. May play a role in disease resistance.</text>
</comment>
<accession>A0A0D9VUU9</accession>
<dbReference type="PROSITE" id="PS51635">
    <property type="entry name" value="PNPLA"/>
    <property type="match status" value="1"/>
</dbReference>
<dbReference type="InterPro" id="IPR016035">
    <property type="entry name" value="Acyl_Trfase/lysoPLipase"/>
</dbReference>
<keyword evidence="6" id="KW-0378">Hydrolase</keyword>
<feature type="domain" description="PNPLA" evidence="7">
    <location>
        <begin position="42"/>
        <end position="247"/>
    </location>
</feature>
<evidence type="ECO:0000256" key="5">
    <source>
        <dbReference type="PROSITE-ProRule" id="PRU01161"/>
    </source>
</evidence>
<dbReference type="SUPFAM" id="SSF52151">
    <property type="entry name" value="FabD/lysophospholipase-like"/>
    <property type="match status" value="1"/>
</dbReference>
<dbReference type="PANTHER" id="PTHR32176:SF5">
    <property type="entry name" value="PATATIN-LIKE PROTEIN 1"/>
    <property type="match status" value="1"/>
</dbReference>
<feature type="short sequence motif" description="GXGXXG" evidence="5">
    <location>
        <begin position="46"/>
        <end position="51"/>
    </location>
</feature>
<reference evidence="8" key="3">
    <citation type="submission" date="2015-04" db="UniProtKB">
        <authorList>
            <consortium name="EnsemblPlants"/>
        </authorList>
    </citation>
    <scope>IDENTIFICATION</scope>
</reference>
<dbReference type="EC" id="3.1.1.-" evidence="6"/>
<evidence type="ECO:0000313" key="9">
    <source>
        <dbReference type="Proteomes" id="UP000032180"/>
    </source>
</evidence>
<proteinExistence type="inferred from homology"/>
<dbReference type="GO" id="GO:0006952">
    <property type="term" value="P:defense response"/>
    <property type="evidence" value="ECO:0007669"/>
    <property type="project" value="UniProtKB-KW"/>
</dbReference>
<dbReference type="Pfam" id="PF01734">
    <property type="entry name" value="Patatin"/>
    <property type="match status" value="1"/>
</dbReference>
<evidence type="ECO:0000256" key="3">
    <source>
        <dbReference type="ARBA" id="ARBA00023098"/>
    </source>
</evidence>
<comment type="similarity">
    <text evidence="1 6">Belongs to the patatin family.</text>
</comment>
<comment type="caution">
    <text evidence="5">Lacks conserved residue(s) required for the propagation of feature annotation.</text>
</comment>
<dbReference type="PANTHER" id="PTHR32176">
    <property type="entry name" value="XYLOSE ISOMERASE"/>
    <property type="match status" value="1"/>
</dbReference>
<dbReference type="GO" id="GO:0004620">
    <property type="term" value="F:phospholipase activity"/>
    <property type="evidence" value="ECO:0007669"/>
    <property type="project" value="TreeGrafter"/>
</dbReference>
<dbReference type="eggNOG" id="KOG0513">
    <property type="taxonomic scope" value="Eukaryota"/>
</dbReference>
<sequence length="394" mass="42100">MAAASSYWSRQTCEECTTRAMAGCVVGEPASASSPGQRVTVLAIDGGGIRGLIPGTILAFLEATLQELDGPDARLADYFDCIAGTSTGGLITAMLAAPGHDGRPLFAARDINRFYLENGPRIFPQKRCGVVAAVASLTRPRYNGKYLQSKIRRMLGETRVRDTLTNVVIPTFDTIDDATGKVREFNLIDGGVAANNPTMVAMTQITKKMMVKDKEELYPVKPSNCGKFLVLSIGTGSTSDQGMYTARQCSRWGIIRWLRNKGMAPIIDIFMAASSDLVDIHAAVMFQSLHSDGDYLRIQDNTLRGAAATVDAATAENMRDLVGIGERMLEQRVSRVNVETGKYVEVPGAGSNADALRGFARQLSEERRARLGRRPISAAAAGCGGGAHGAGAAC</sequence>
<protein>
    <recommendedName>
        <fullName evidence="6">Patatin</fullName>
        <ecNumber evidence="6">3.1.1.-</ecNumber>
    </recommendedName>
</protein>
<evidence type="ECO:0000256" key="4">
    <source>
        <dbReference type="ARBA" id="ARBA00025642"/>
    </source>
</evidence>
<dbReference type="HOGENOM" id="CLU_000288_144_0_1"/>
<organism evidence="8 9">
    <name type="scientific">Leersia perrieri</name>
    <dbReference type="NCBI Taxonomy" id="77586"/>
    <lineage>
        <taxon>Eukaryota</taxon>
        <taxon>Viridiplantae</taxon>
        <taxon>Streptophyta</taxon>
        <taxon>Embryophyta</taxon>
        <taxon>Tracheophyta</taxon>
        <taxon>Spermatophyta</taxon>
        <taxon>Magnoliopsida</taxon>
        <taxon>Liliopsida</taxon>
        <taxon>Poales</taxon>
        <taxon>Poaceae</taxon>
        <taxon>BOP clade</taxon>
        <taxon>Oryzoideae</taxon>
        <taxon>Oryzeae</taxon>
        <taxon>Oryzinae</taxon>
        <taxon>Leersia</taxon>
    </lineage>
</organism>
<dbReference type="GO" id="GO:0016042">
    <property type="term" value="P:lipid catabolic process"/>
    <property type="evidence" value="ECO:0007669"/>
    <property type="project" value="UniProtKB-KW"/>
</dbReference>
<reference evidence="8 9" key="1">
    <citation type="submission" date="2012-08" db="EMBL/GenBank/DDBJ databases">
        <title>Oryza genome evolution.</title>
        <authorList>
            <person name="Wing R.A."/>
        </authorList>
    </citation>
    <scope>NUCLEOTIDE SEQUENCE</scope>
</reference>
<reference evidence="9" key="2">
    <citation type="submission" date="2013-12" db="EMBL/GenBank/DDBJ databases">
        <authorList>
            <person name="Yu Y."/>
            <person name="Lee S."/>
            <person name="de Baynast K."/>
            <person name="Wissotski M."/>
            <person name="Liu L."/>
            <person name="Talag J."/>
            <person name="Goicoechea J."/>
            <person name="Angelova A."/>
            <person name="Jetty R."/>
            <person name="Kudrna D."/>
            <person name="Golser W."/>
            <person name="Rivera L."/>
            <person name="Zhang J."/>
            <person name="Wing R."/>
        </authorList>
    </citation>
    <scope>NUCLEOTIDE SEQUENCE</scope>
</reference>
<evidence type="ECO:0000256" key="1">
    <source>
        <dbReference type="ARBA" id="ARBA00010240"/>
    </source>
</evidence>
<evidence type="ECO:0000256" key="2">
    <source>
        <dbReference type="ARBA" id="ARBA00022821"/>
    </source>
</evidence>
<keyword evidence="6" id="KW-0442">Lipid degradation</keyword>
<dbReference type="Proteomes" id="UP000032180">
    <property type="component" value="Chromosome 3"/>
</dbReference>
<evidence type="ECO:0000259" key="7">
    <source>
        <dbReference type="PROSITE" id="PS51635"/>
    </source>
</evidence>
<dbReference type="Gramene" id="LPERR03G17310.1">
    <property type="protein sequence ID" value="LPERR03G17310.1"/>
    <property type="gene ID" value="LPERR03G17310"/>
</dbReference>
<dbReference type="STRING" id="77586.A0A0D9VUU9"/>
<comment type="domain">
    <text evidence="6">The nitrogen atoms of the two glycine residues in the GGXR motif define the oxyanion hole, and stabilize the oxyanion that forms during the nucleophilic attack by the catalytic serine during substrate cleavage.</text>
</comment>
<evidence type="ECO:0000256" key="6">
    <source>
        <dbReference type="RuleBase" id="RU361262"/>
    </source>
</evidence>
<dbReference type="GO" id="GO:0047372">
    <property type="term" value="F:monoacylglycerol lipase activity"/>
    <property type="evidence" value="ECO:0007669"/>
    <property type="project" value="TreeGrafter"/>
</dbReference>
<dbReference type="EnsemblPlants" id="LPERR03G17310.1">
    <property type="protein sequence ID" value="LPERR03G17310.1"/>
    <property type="gene ID" value="LPERR03G17310"/>
</dbReference>
<evidence type="ECO:0000313" key="8">
    <source>
        <dbReference type="EnsemblPlants" id="LPERR03G17310.1"/>
    </source>
</evidence>
<keyword evidence="9" id="KW-1185">Reference proteome</keyword>
<dbReference type="AlphaFoldDB" id="A0A0D9VUU9"/>
<dbReference type="InterPro" id="IPR002641">
    <property type="entry name" value="PNPLA_dom"/>
</dbReference>
<keyword evidence="2" id="KW-0611">Plant defense</keyword>
<dbReference type="Gene3D" id="3.40.1090.10">
    <property type="entry name" value="Cytosolic phospholipase A2 catalytic domain"/>
    <property type="match status" value="2"/>
</dbReference>